<keyword evidence="5" id="KW-0489">Methyltransferase</keyword>
<dbReference type="Gene3D" id="3.30.450.20">
    <property type="entry name" value="PAS domain"/>
    <property type="match status" value="2"/>
</dbReference>
<dbReference type="Pfam" id="PF01739">
    <property type="entry name" value="CheR"/>
    <property type="match status" value="1"/>
</dbReference>
<dbReference type="Pfam" id="PF01339">
    <property type="entry name" value="CheB_methylest"/>
    <property type="match status" value="1"/>
</dbReference>
<evidence type="ECO:0000256" key="1">
    <source>
        <dbReference type="PROSITE-ProRule" id="PRU00050"/>
    </source>
</evidence>
<feature type="domain" description="CheR-type methyltransferase" evidence="4">
    <location>
        <begin position="208"/>
        <end position="476"/>
    </location>
</feature>
<dbReference type="InterPro" id="IPR050903">
    <property type="entry name" value="Bact_Chemotaxis_MeTrfase"/>
</dbReference>
<dbReference type="OrthoDB" id="9786165at2"/>
<dbReference type="GO" id="GO:0005737">
    <property type="term" value="C:cytoplasm"/>
    <property type="evidence" value="ECO:0007669"/>
    <property type="project" value="InterPro"/>
</dbReference>
<dbReference type="KEGG" id="dgg:DGI_3352"/>
<dbReference type="eggNOG" id="COG1352">
    <property type="taxonomic scope" value="Bacteria"/>
</dbReference>
<dbReference type="STRING" id="1121448.DGI_3352"/>
<accession>T2GEL0</accession>
<gene>
    <name evidence="5" type="ORF">DGI_3352</name>
</gene>
<sequence length="975" mass="107118">MTATESKAAITPPALLVGLGASAGGLDALSVFLDALATLEDARRWAFFIVQHQSPEAGKDVFTSLLSKHTSLAVVLAEDGMHIAAGVVHVAPPDKRMALFDGRIQLEPREVGGGMAIDHFLLSLAQEANGRVAAVILSGSNTDGVKGCRAVSETGGLVLAQTPASAAFDTMPRSIIDANLADDILPPAELPVRIAAFAKKLDMAPGSVTVREAVLPSSDRDKVLMLIKSKSKQDFSLYKDNTVNRRIMRRMHVHHIETLKEYVAFLRGNAEESRALFKDMLISVTNFFRDAEAFETLKELLRERLPTLGREQFRAWTPGCATGEEAYSVAIIVRELLDELGLGLQVVIYATDLDDAAISKARAGVFPESIAADLGEARTQRFFVSQEGRLKAKSEIRDMLVFAVQNVIQDPPFSSLDLICCRNLLMYLKAQAQEKVLAQFQYSLRPRGLFMLGSSESVSSLAEPFQELHKKHRIFERKSHGAQAAHAIAGDVNGHWDAARAEALVNMPMATSTQGHGTNTRQIAERLLLAASCPPSLLVSKTGEVLYIHGRTGRYLELREGLLTTNVLDMARQGLRFDLATAINAASVKNQPQVRHAVKVIGHEQEEFVDILVSPVQVPEWGETCCVITFTAIPAPRSISTAEMDTVHEDIFRLRITDLEGSLQQLREDMQSVVEEYEAANEELKSANEELQSTNEELKSTNEELETAKEELQSINEEQSTLNAELQGKNEELAHIGDDMANLLTSTRIATLFLDRELRIKRFTPAMRRIMALRPGDLDRPVQEIALHLEYKDLESDVHNVLTDLNTLTRELKGTQGDWYQLRINPYRTLGDVIVGVVATFNDITQLKHSEMEAEAARALAESIIQTVREPLLVLDAQLVVQSANKAFYIAFKTTPADVVGVALPQLGQGQWNVPALLSLAHEALSKGTEVRDQPLPHVFPSIGPLTLRISVRPILVAGRPSLLLLAVSGENMQS</sequence>
<dbReference type="HOGENOM" id="CLU_000892_0_1_7"/>
<name>T2GEL0_MEGG1</name>
<dbReference type="Pfam" id="PF13596">
    <property type="entry name" value="PAS_10"/>
    <property type="match status" value="1"/>
</dbReference>
<dbReference type="PROSITE" id="PS50122">
    <property type="entry name" value="CHEB"/>
    <property type="match status" value="1"/>
</dbReference>
<feature type="domain" description="CheB-type methylesterase" evidence="3">
    <location>
        <begin position="10"/>
        <end position="201"/>
    </location>
</feature>
<dbReference type="Gene3D" id="3.40.50.180">
    <property type="entry name" value="Methylesterase CheB, C-terminal domain"/>
    <property type="match status" value="1"/>
</dbReference>
<dbReference type="PANTHER" id="PTHR24422:SF27">
    <property type="entry name" value="PROTEIN-GLUTAMATE O-METHYLTRANSFERASE"/>
    <property type="match status" value="1"/>
</dbReference>
<reference evidence="6" key="2">
    <citation type="submission" date="2013-07" db="EMBL/GenBank/DDBJ databases">
        <authorList>
            <person name="Morais-Silva F.O."/>
            <person name="Rezende A.M."/>
            <person name="Pimentel C."/>
            <person name="Resende D.M."/>
            <person name="Santos C.I."/>
            <person name="Clemente C."/>
            <person name="de Oliveira L.M."/>
            <person name="da Silva S.M."/>
            <person name="Costa D.A."/>
            <person name="Varela-Raposo A."/>
            <person name="Horacio E.C.A."/>
            <person name="Matos M."/>
            <person name="Flores O."/>
            <person name="Ruiz J.C."/>
            <person name="Rodrigues-Pousada C."/>
        </authorList>
    </citation>
    <scope>NUCLEOTIDE SEQUENCE [LARGE SCALE GENOMIC DNA]</scope>
    <source>
        <strain evidence="6">ATCC 19364 / DSM 1382 / NCIMB 9332 / VKM B-1759</strain>
    </source>
</reference>
<dbReference type="SUPFAM" id="SSF52738">
    <property type="entry name" value="Methylesterase CheB, C-terminal domain"/>
    <property type="match status" value="1"/>
</dbReference>
<dbReference type="eggNOG" id="COG2201">
    <property type="taxonomic scope" value="Bacteria"/>
</dbReference>
<dbReference type="GO" id="GO:0032259">
    <property type="term" value="P:methylation"/>
    <property type="evidence" value="ECO:0007669"/>
    <property type="project" value="UniProtKB-KW"/>
</dbReference>
<dbReference type="PANTHER" id="PTHR24422">
    <property type="entry name" value="CHEMOTAXIS PROTEIN METHYLTRANSFERASE"/>
    <property type="match status" value="1"/>
</dbReference>
<keyword evidence="5" id="KW-0808">Transferase</keyword>
<dbReference type="GO" id="GO:0006935">
    <property type="term" value="P:chemotaxis"/>
    <property type="evidence" value="ECO:0007669"/>
    <property type="project" value="InterPro"/>
</dbReference>
<reference evidence="5 6" key="1">
    <citation type="journal article" date="2013" name="J. Bacteriol.">
        <title>Roles of HynAB and Ech, the only two hydrogenases found in the model sulfate reducer Desulfovibrio gigas.</title>
        <authorList>
            <person name="Morais-Silva F.O."/>
            <person name="Santos C.I."/>
            <person name="Rodrigues R."/>
            <person name="Pereira I.A."/>
            <person name="Rodrigues-Pousada C."/>
        </authorList>
    </citation>
    <scope>NUCLEOTIDE SEQUENCE [LARGE SCALE GENOMIC DNA]</scope>
    <source>
        <strain evidence="6">ATCC 19364 / DSM 1382 / NCIMB 9332 / VKM B-1759</strain>
    </source>
</reference>
<evidence type="ECO:0000259" key="4">
    <source>
        <dbReference type="PROSITE" id="PS50123"/>
    </source>
</evidence>
<dbReference type="Gene3D" id="3.40.50.150">
    <property type="entry name" value="Vaccinia Virus protein VP39"/>
    <property type="match status" value="1"/>
</dbReference>
<comment type="caution">
    <text evidence="1">Lacks conserved residue(s) required for the propagation of feature annotation.</text>
</comment>
<evidence type="ECO:0000313" key="5">
    <source>
        <dbReference type="EMBL" id="AGW15045.1"/>
    </source>
</evidence>
<dbReference type="CDD" id="cd16434">
    <property type="entry name" value="CheB-CheR_fusion"/>
    <property type="match status" value="1"/>
</dbReference>
<dbReference type="GO" id="GO:0000156">
    <property type="term" value="F:phosphorelay response regulator activity"/>
    <property type="evidence" value="ECO:0007669"/>
    <property type="project" value="InterPro"/>
</dbReference>
<dbReference type="Pfam" id="PF03705">
    <property type="entry name" value="CheR_N"/>
    <property type="match status" value="1"/>
</dbReference>
<dbReference type="SUPFAM" id="SSF53335">
    <property type="entry name" value="S-adenosyl-L-methionine-dependent methyltransferases"/>
    <property type="match status" value="1"/>
</dbReference>
<proteinExistence type="predicted"/>
<organism evidence="5 6">
    <name type="scientific">Megalodesulfovibrio gigas (strain ATCC 19364 / DSM 1382 / NCIMB 9332 / VKM B-1759)</name>
    <name type="common">Desulfovibrio gigas</name>
    <dbReference type="NCBI Taxonomy" id="1121448"/>
    <lineage>
        <taxon>Bacteria</taxon>
        <taxon>Pseudomonadati</taxon>
        <taxon>Thermodesulfobacteriota</taxon>
        <taxon>Desulfovibrionia</taxon>
        <taxon>Desulfovibrionales</taxon>
        <taxon>Desulfovibrionaceae</taxon>
        <taxon>Megalodesulfovibrio</taxon>
    </lineage>
</organism>
<dbReference type="PATRIC" id="fig|1121448.10.peg.3309"/>
<dbReference type="InterPro" id="IPR022641">
    <property type="entry name" value="CheR_N"/>
</dbReference>
<dbReference type="SUPFAM" id="SSF57997">
    <property type="entry name" value="Tropomyosin"/>
    <property type="match status" value="1"/>
</dbReference>
<evidence type="ECO:0000256" key="2">
    <source>
        <dbReference type="SAM" id="Coils"/>
    </source>
</evidence>
<dbReference type="InterPro" id="IPR000673">
    <property type="entry name" value="Sig_transdc_resp-reg_Me-estase"/>
</dbReference>
<dbReference type="SUPFAM" id="SSF55785">
    <property type="entry name" value="PYP-like sensor domain (PAS domain)"/>
    <property type="match status" value="2"/>
</dbReference>
<dbReference type="Gene3D" id="1.20.120.330">
    <property type="entry name" value="Nucleotidyltransferases domain 2"/>
    <property type="match status" value="1"/>
</dbReference>
<dbReference type="EMBL" id="CP006585">
    <property type="protein sequence ID" value="AGW15045.1"/>
    <property type="molecule type" value="Genomic_DNA"/>
</dbReference>
<dbReference type="PRINTS" id="PR00996">
    <property type="entry name" value="CHERMTFRASE"/>
</dbReference>
<dbReference type="InterPro" id="IPR035965">
    <property type="entry name" value="PAS-like_dom_sf"/>
</dbReference>
<keyword evidence="6" id="KW-1185">Reference proteome</keyword>
<evidence type="ECO:0000259" key="3">
    <source>
        <dbReference type="PROSITE" id="PS50122"/>
    </source>
</evidence>
<dbReference type="InterPro" id="IPR022642">
    <property type="entry name" value="CheR_C"/>
</dbReference>
<dbReference type="InterPro" id="IPR035909">
    <property type="entry name" value="CheB_C"/>
</dbReference>
<dbReference type="SUPFAM" id="SSF47757">
    <property type="entry name" value="Chemotaxis receptor methyltransferase CheR, N-terminal domain"/>
    <property type="match status" value="1"/>
</dbReference>
<dbReference type="PROSITE" id="PS50123">
    <property type="entry name" value="CHER"/>
    <property type="match status" value="1"/>
</dbReference>
<dbReference type="InterPro" id="IPR029063">
    <property type="entry name" value="SAM-dependent_MTases_sf"/>
</dbReference>
<dbReference type="RefSeq" id="WP_021762159.1">
    <property type="nucleotide sequence ID" value="NC_022444.1"/>
</dbReference>
<evidence type="ECO:0000313" key="6">
    <source>
        <dbReference type="Proteomes" id="UP000016587"/>
    </source>
</evidence>
<keyword evidence="2" id="KW-0175">Coiled coil</keyword>
<dbReference type="AlphaFoldDB" id="T2GEL0"/>
<dbReference type="InterPro" id="IPR000780">
    <property type="entry name" value="CheR_MeTrfase"/>
</dbReference>
<feature type="coiled-coil region" evidence="2">
    <location>
        <begin position="656"/>
        <end position="732"/>
    </location>
</feature>
<dbReference type="SMART" id="SM00138">
    <property type="entry name" value="MeTrc"/>
    <property type="match status" value="1"/>
</dbReference>
<dbReference type="GO" id="GO:0008984">
    <property type="term" value="F:protein-glutamate methylesterase activity"/>
    <property type="evidence" value="ECO:0007669"/>
    <property type="project" value="InterPro"/>
</dbReference>
<protein>
    <submittedName>
        <fullName evidence="5">Putative PAS:CheB methylesterase:MCP methyltransferase, CheR-type</fullName>
    </submittedName>
</protein>
<dbReference type="Proteomes" id="UP000016587">
    <property type="component" value="Chromosome"/>
</dbReference>
<dbReference type="GO" id="GO:0008757">
    <property type="term" value="F:S-adenosylmethionine-dependent methyltransferase activity"/>
    <property type="evidence" value="ECO:0007669"/>
    <property type="project" value="InterPro"/>
</dbReference>